<dbReference type="Gene3D" id="3.30.40.10">
    <property type="entry name" value="Zinc/RING finger domain, C3HC4 (zinc finger)"/>
    <property type="match status" value="1"/>
</dbReference>
<evidence type="ECO:0000256" key="2">
    <source>
        <dbReference type="ARBA" id="ARBA00022833"/>
    </source>
</evidence>
<name>A0A7D9HXJ1_PARCT</name>
<dbReference type="EMBL" id="CACRXK020002825">
    <property type="protein sequence ID" value="CAB3996227.1"/>
    <property type="molecule type" value="Genomic_DNA"/>
</dbReference>
<organism evidence="3 4">
    <name type="scientific">Paramuricea clavata</name>
    <name type="common">Red gorgonian</name>
    <name type="synonym">Violescent sea-whip</name>
    <dbReference type="NCBI Taxonomy" id="317549"/>
    <lineage>
        <taxon>Eukaryota</taxon>
        <taxon>Metazoa</taxon>
        <taxon>Cnidaria</taxon>
        <taxon>Anthozoa</taxon>
        <taxon>Octocorallia</taxon>
        <taxon>Malacalcyonacea</taxon>
        <taxon>Plexauridae</taxon>
        <taxon>Paramuricea</taxon>
    </lineage>
</organism>
<dbReference type="Pfam" id="PF13920">
    <property type="entry name" value="zf-C3HC4_3"/>
    <property type="match status" value="1"/>
</dbReference>
<dbReference type="Proteomes" id="UP001152795">
    <property type="component" value="Unassembled WGS sequence"/>
</dbReference>
<dbReference type="GO" id="GO:0004842">
    <property type="term" value="F:ubiquitin-protein transferase activity"/>
    <property type="evidence" value="ECO:0007669"/>
    <property type="project" value="InterPro"/>
</dbReference>
<proteinExistence type="predicted"/>
<dbReference type="GO" id="GO:0016874">
    <property type="term" value="F:ligase activity"/>
    <property type="evidence" value="ECO:0007669"/>
    <property type="project" value="UniProtKB-KW"/>
</dbReference>
<dbReference type="AlphaFoldDB" id="A0A7D9HXJ1"/>
<comment type="caution">
    <text evidence="3">The sequence shown here is derived from an EMBL/GenBank/DDBJ whole genome shotgun (WGS) entry which is preliminary data.</text>
</comment>
<dbReference type="InterPro" id="IPR013083">
    <property type="entry name" value="Znf_RING/FYVE/PHD"/>
</dbReference>
<keyword evidence="4" id="KW-1185">Reference proteome</keyword>
<keyword evidence="3" id="KW-0436">Ligase</keyword>
<dbReference type="SUPFAM" id="SSF57850">
    <property type="entry name" value="RING/U-box"/>
    <property type="match status" value="1"/>
</dbReference>
<protein>
    <submittedName>
        <fullName evidence="3">E3 ubiquitin- ligase rnf213-alpha-like</fullName>
    </submittedName>
</protein>
<feature type="non-terminal residue" evidence="3">
    <location>
        <position position="1"/>
    </location>
</feature>
<keyword evidence="1" id="KW-0479">Metal-binding</keyword>
<gene>
    <name evidence="3" type="ORF">PACLA_8A038101</name>
</gene>
<dbReference type="PANTHER" id="PTHR22605:SF16">
    <property type="entry name" value="E3 UBIQUITIN-PROTEIN LIGASE RNF213"/>
    <property type="match status" value="1"/>
</dbReference>
<evidence type="ECO:0000256" key="1">
    <source>
        <dbReference type="ARBA" id="ARBA00022771"/>
    </source>
</evidence>
<dbReference type="InterPro" id="IPR031248">
    <property type="entry name" value="RNF213"/>
</dbReference>
<sequence>NPSKALVSLRGVFYSSPLGQLLKPTFEDRKIKNEAAMNYLNDFLHMMYKPIVEGELQLISDAVLATAVKLQQSLYENEEFELDIPFIHLTYSLVQARLINFSELVHAVPDLVQTLLTKRDQLDVGEMILDVVALKCCLEQLEPRREDLKNANSRLVWCNRVQCIRPIIQVMKSLISRPSQQQLGNGDSEARFIAQLFGERSVHHLQNCRIMWIRLDVVRMFIEHTCPPGQSTHPTSANNAFLLWTALGENIDFSTVHTMTAIERFLKSRSDEMRERLIRFDISRCEICKSPLHDPVQMPCEHICCMSCAKGWFHKHNICPMCRKEVGGDFKVKISQKCRRALETYNSFRNRCKSFFMELVSVYCFGEQLPNPDLVQKFIGYVIRDEKRTEDFTPFGGQGIDVTPVIRSYILQQLLAIKEREKEVYKHLEEYLHRARGLAEQGEHLIEVCVLCVQCMEDVETVKLLKAKGGGENVQIILASQVLERTLRTIHGHQNSLNINCLRDIAGIRAALDVLSTYLGDDFAENVKRFQALRKCLETAKYLCSDSSRSVLQLFLLKQLVRHDPNGIDAVKERCKRTELKWIMPPQLEVMLFLLL</sequence>
<dbReference type="OrthoDB" id="5981496at2759"/>
<dbReference type="PANTHER" id="PTHR22605">
    <property type="entry name" value="RZ-TYPE DOMAIN-CONTAINING PROTEIN"/>
    <property type="match status" value="1"/>
</dbReference>
<dbReference type="GO" id="GO:0008270">
    <property type="term" value="F:zinc ion binding"/>
    <property type="evidence" value="ECO:0007669"/>
    <property type="project" value="UniProtKB-KW"/>
</dbReference>
<evidence type="ECO:0000313" key="4">
    <source>
        <dbReference type="Proteomes" id="UP001152795"/>
    </source>
</evidence>
<evidence type="ECO:0000313" key="3">
    <source>
        <dbReference type="EMBL" id="CAB3996227.1"/>
    </source>
</evidence>
<accession>A0A7D9HXJ1</accession>
<dbReference type="InterPro" id="IPR001841">
    <property type="entry name" value="Znf_RING"/>
</dbReference>
<keyword evidence="2" id="KW-0862">Zinc</keyword>
<dbReference type="GO" id="GO:0016887">
    <property type="term" value="F:ATP hydrolysis activity"/>
    <property type="evidence" value="ECO:0007669"/>
    <property type="project" value="InterPro"/>
</dbReference>
<dbReference type="PROSITE" id="PS50089">
    <property type="entry name" value="ZF_RING_2"/>
    <property type="match status" value="1"/>
</dbReference>
<keyword evidence="1" id="KW-0863">Zinc-finger</keyword>
<reference evidence="3" key="1">
    <citation type="submission" date="2020-04" db="EMBL/GenBank/DDBJ databases">
        <authorList>
            <person name="Alioto T."/>
            <person name="Alioto T."/>
            <person name="Gomez Garrido J."/>
        </authorList>
    </citation>
    <scope>NUCLEOTIDE SEQUENCE</scope>
    <source>
        <strain evidence="3">A484AB</strain>
    </source>
</reference>